<dbReference type="Proteomes" id="UP000277204">
    <property type="component" value="Unassembled WGS sequence"/>
</dbReference>
<dbReference type="CDD" id="cd08834">
    <property type="entry name" value="ArfGap_ASAP"/>
    <property type="match status" value="1"/>
</dbReference>
<evidence type="ECO:0000256" key="1">
    <source>
        <dbReference type="ARBA" id="ARBA00004496"/>
    </source>
</evidence>
<dbReference type="InterPro" id="IPR043593">
    <property type="entry name" value="ASAP"/>
</dbReference>
<keyword evidence="2" id="KW-0963">Cytoplasm</keyword>
<dbReference type="Pfam" id="PF01412">
    <property type="entry name" value="ArfGap"/>
    <property type="match status" value="1"/>
</dbReference>
<evidence type="ECO:0000256" key="8">
    <source>
        <dbReference type="SAM" id="Phobius"/>
    </source>
</evidence>
<dbReference type="STRING" id="48269.A0A183MU69"/>
<evidence type="ECO:0000313" key="9">
    <source>
        <dbReference type="EMBL" id="VDP32164.1"/>
    </source>
</evidence>
<name>A0A183MU69_9TREM</name>
<gene>
    <name evidence="9" type="ORF">SMRZ_LOCUS19594</name>
</gene>
<dbReference type="PANTHER" id="PTHR45854:SF3">
    <property type="entry name" value="ARFGAP WITH SH3 DOMAIN, ANK REPEAT AND PH DOMAIN-CONTAINING PROTEIN"/>
    <property type="match status" value="1"/>
</dbReference>
<evidence type="ECO:0000256" key="3">
    <source>
        <dbReference type="ARBA" id="ARBA00022723"/>
    </source>
</evidence>
<protein>
    <submittedName>
        <fullName evidence="9">Uncharacterized protein</fullName>
    </submittedName>
</protein>
<dbReference type="PANTHER" id="PTHR45854">
    <property type="entry name" value="ASAP FAMILY MEMBER"/>
    <property type="match status" value="1"/>
</dbReference>
<dbReference type="AlphaFoldDB" id="A0A183MU69"/>
<evidence type="ECO:0000256" key="4">
    <source>
        <dbReference type="ARBA" id="ARBA00022737"/>
    </source>
</evidence>
<dbReference type="InterPro" id="IPR001849">
    <property type="entry name" value="PH_domain"/>
</dbReference>
<feature type="compositionally biased region" description="Polar residues" evidence="7">
    <location>
        <begin position="400"/>
        <end position="413"/>
    </location>
</feature>
<dbReference type="Gene3D" id="1.25.40.950">
    <property type="match status" value="1"/>
</dbReference>
<reference evidence="9 10" key="1">
    <citation type="submission" date="2018-11" db="EMBL/GenBank/DDBJ databases">
        <authorList>
            <consortium name="Pathogen Informatics"/>
        </authorList>
    </citation>
    <scope>NUCLEOTIDE SEQUENCE [LARGE SCALE GENOMIC DNA]</scope>
    <source>
        <strain evidence="9 10">Zambia</strain>
    </source>
</reference>
<keyword evidence="8" id="KW-0812">Transmembrane</keyword>
<dbReference type="SUPFAM" id="SSF103657">
    <property type="entry name" value="BAR/IMD domain-like"/>
    <property type="match status" value="1"/>
</dbReference>
<dbReference type="Pfam" id="PF16746">
    <property type="entry name" value="BAR_3"/>
    <property type="match status" value="1"/>
</dbReference>
<organism evidence="9 10">
    <name type="scientific">Schistosoma margrebowiei</name>
    <dbReference type="NCBI Taxonomy" id="48269"/>
    <lineage>
        <taxon>Eukaryota</taxon>
        <taxon>Metazoa</taxon>
        <taxon>Spiralia</taxon>
        <taxon>Lophotrochozoa</taxon>
        <taxon>Platyhelminthes</taxon>
        <taxon>Trematoda</taxon>
        <taxon>Digenea</taxon>
        <taxon>Strigeidida</taxon>
        <taxon>Schistosomatoidea</taxon>
        <taxon>Schistosomatidae</taxon>
        <taxon>Schistosoma</taxon>
    </lineage>
</organism>
<dbReference type="InterPro" id="IPR011993">
    <property type="entry name" value="PH-like_dom_sf"/>
</dbReference>
<dbReference type="Gene3D" id="2.30.29.30">
    <property type="entry name" value="Pleckstrin-homology domain (PH domain)/Phosphotyrosine-binding domain (PTB)"/>
    <property type="match status" value="1"/>
</dbReference>
<dbReference type="GO" id="GO:0005737">
    <property type="term" value="C:cytoplasm"/>
    <property type="evidence" value="ECO:0007669"/>
    <property type="project" value="UniProtKB-SubCell"/>
</dbReference>
<keyword evidence="8" id="KW-0472">Membrane</keyword>
<dbReference type="CDD" id="cd13251">
    <property type="entry name" value="PH_ASAP"/>
    <property type="match status" value="1"/>
</dbReference>
<dbReference type="PROSITE" id="PS50297">
    <property type="entry name" value="ANK_REP_REGION"/>
    <property type="match status" value="1"/>
</dbReference>
<evidence type="ECO:0000256" key="5">
    <source>
        <dbReference type="ARBA" id="ARBA00022833"/>
    </source>
</evidence>
<evidence type="ECO:0000256" key="2">
    <source>
        <dbReference type="ARBA" id="ARBA00022490"/>
    </source>
</evidence>
<dbReference type="PROSITE" id="PS50115">
    <property type="entry name" value="ARFGAP"/>
    <property type="match status" value="1"/>
</dbReference>
<dbReference type="PROSITE" id="PS50088">
    <property type="entry name" value="ANK_REPEAT"/>
    <property type="match status" value="1"/>
</dbReference>
<dbReference type="Gene3D" id="1.25.40.20">
    <property type="entry name" value="Ankyrin repeat-containing domain"/>
    <property type="match status" value="1"/>
</dbReference>
<keyword evidence="6" id="KW-0040">ANK repeat</keyword>
<comment type="subcellular location">
    <subcellularLocation>
        <location evidence="1">Cytoplasm</location>
    </subcellularLocation>
</comment>
<dbReference type="GO" id="GO:0005096">
    <property type="term" value="F:GTPase activator activity"/>
    <property type="evidence" value="ECO:0007669"/>
    <property type="project" value="InterPro"/>
</dbReference>
<accession>A0A183MU69</accession>
<dbReference type="InterPro" id="IPR002110">
    <property type="entry name" value="Ankyrin_rpt"/>
</dbReference>
<dbReference type="InterPro" id="IPR027267">
    <property type="entry name" value="AH/BAR_dom_sf"/>
</dbReference>
<dbReference type="EMBL" id="UZAI01018018">
    <property type="protein sequence ID" value="VDP32164.1"/>
    <property type="molecule type" value="Genomic_DNA"/>
</dbReference>
<dbReference type="SMART" id="SM00248">
    <property type="entry name" value="ANK"/>
    <property type="match status" value="2"/>
</dbReference>
<dbReference type="InterPro" id="IPR036770">
    <property type="entry name" value="Ankyrin_rpt-contain_sf"/>
</dbReference>
<keyword evidence="10" id="KW-1185">Reference proteome</keyword>
<dbReference type="PRINTS" id="PR00405">
    <property type="entry name" value="REVINTRACTNG"/>
</dbReference>
<dbReference type="SUPFAM" id="SSF50729">
    <property type="entry name" value="PH domain-like"/>
    <property type="match status" value="1"/>
</dbReference>
<dbReference type="GO" id="GO:0046872">
    <property type="term" value="F:metal ion binding"/>
    <property type="evidence" value="ECO:0007669"/>
    <property type="project" value="UniProtKB-KW"/>
</dbReference>
<dbReference type="SUPFAM" id="SSF57863">
    <property type="entry name" value="ArfGap/RecO-like zinc finger"/>
    <property type="match status" value="1"/>
</dbReference>
<dbReference type="Pfam" id="PF00023">
    <property type="entry name" value="Ank"/>
    <property type="match status" value="1"/>
</dbReference>
<dbReference type="InterPro" id="IPR004148">
    <property type="entry name" value="BAR_dom"/>
</dbReference>
<dbReference type="SMART" id="SM00233">
    <property type="entry name" value="PH"/>
    <property type="match status" value="1"/>
</dbReference>
<keyword evidence="3" id="KW-0479">Metal-binding</keyword>
<sequence>MPDALTVDEFIGDTLNDVRHPLKSDFISKISSVRCTVYSLDEMQNLNSIVVFPMETFMQGDIKSDLKKPFEKALKDYEYKYDKLRKEKLQTMKETGCYVPEAFTEGMTKDLEKERRRLQLETCEYLIKVNELKAKRGADLLQHLIDFFYVQTHYLRECLGVMDHFGKSMNDLSNRVNELHKINDIQKRRLVDTREEVKGVLDKESVQTGVTYAAQPTPLNRAFGTKKSGFLLKKSDGKVKRVWQRRRVHIADGELCLYHADESKPPVRLTLLTCQVKLPTESMDNDSVLNHSTGAAGGGGNQHSTTSEGKLYFDLVSNSRTYNFQAEDEQEYEEWISILNNAMQEEFNKAMNGENYTNSQCDLSETTLNLSSNRPMSTNKCNITNGDSLAADMDLVYSTLTGQSNSPMNNNPSKHMKSDSFGDSLPGSENDLLDSSGSQISRSRESHLDSADAFSTDGINATESKGRPSKSLIQSSLRFCAPGNEVCADCGRPDPEWVSVNLGILICLECCGAHRELGVHHSRTQSLLMDELSTNQLLLPRFIGNQLFNSVYESSLPAESKPNALDSVTDPTDGMTQRRNFIKLKYVDRRFITKTTSDSLDYNTNNNKSFSDDISTTRDPIAERFLRRDLLRAVKTGNLSLLIQVFAERLDLMTPFQPEDNDDDSYSLLPGTTALHIAVEKTSKFLIKPRLNYSDENKVNVSDLSEQQQQQQITESFFNFDNSSNREATTWNVIDNHEFDKSPHNNLPLVEFILQNSSSSSLKRANKLGDTALHHAARYGCLDALKLIVQAGGIPTPILQLTNHNGQTALDIVENAIIQYKLNNTTTTTSSSSSSSSSSNNNHILLLDAYKNCQHILKLSNFIASNISCKNNCLITDSISSLFSNTNGSIDKLTNYRNNLIELLNQLNSINWYPLNISSIITTTSSSSVTTLLTTSTIQLINNEKNHYLYKDNINKKIITMTTNTLVTTSSPNITNVSISNKLETSYSNNDQLGTFSLSPIMKCVNQLISTRNPCESYASKPNSTGKQITFDENICTTGNNVTPTSLNKPTRCKCFPFYSAIQIYIIFAHILLILFTKIQKTNIFNH</sequence>
<keyword evidence="5" id="KW-0862">Zinc</keyword>
<evidence type="ECO:0000256" key="7">
    <source>
        <dbReference type="SAM" id="MobiDB-lite"/>
    </source>
</evidence>
<dbReference type="Gene3D" id="1.20.1270.60">
    <property type="entry name" value="Arfaptin homology (AH) domain/BAR domain"/>
    <property type="match status" value="1"/>
</dbReference>
<dbReference type="SMART" id="SM00105">
    <property type="entry name" value="ArfGap"/>
    <property type="match status" value="1"/>
</dbReference>
<dbReference type="Gene3D" id="1.10.220.150">
    <property type="entry name" value="Arf GTPase activating protein"/>
    <property type="match status" value="1"/>
</dbReference>
<keyword evidence="8" id="KW-1133">Transmembrane helix</keyword>
<evidence type="ECO:0000313" key="10">
    <source>
        <dbReference type="Proteomes" id="UP000277204"/>
    </source>
</evidence>
<feature type="region of interest" description="Disordered" evidence="7">
    <location>
        <begin position="400"/>
        <end position="470"/>
    </location>
</feature>
<dbReference type="Pfam" id="PF00169">
    <property type="entry name" value="PH"/>
    <property type="match status" value="1"/>
</dbReference>
<dbReference type="PROSITE" id="PS50003">
    <property type="entry name" value="PH_DOMAIN"/>
    <property type="match status" value="1"/>
</dbReference>
<dbReference type="SUPFAM" id="SSF48403">
    <property type="entry name" value="Ankyrin repeat"/>
    <property type="match status" value="2"/>
</dbReference>
<dbReference type="InterPro" id="IPR037844">
    <property type="entry name" value="PH_ASAP"/>
</dbReference>
<evidence type="ECO:0000256" key="6">
    <source>
        <dbReference type="ARBA" id="ARBA00023043"/>
    </source>
</evidence>
<feature type="transmembrane region" description="Helical" evidence="8">
    <location>
        <begin position="1056"/>
        <end position="1076"/>
    </location>
</feature>
<keyword evidence="4" id="KW-0677">Repeat</keyword>
<dbReference type="InterPro" id="IPR037278">
    <property type="entry name" value="ARFGAP/RecO"/>
</dbReference>
<dbReference type="InterPro" id="IPR001164">
    <property type="entry name" value="ArfGAP_dom"/>
</dbReference>
<proteinExistence type="predicted"/>
<dbReference type="InterPro" id="IPR038508">
    <property type="entry name" value="ArfGAP_dom_sf"/>
</dbReference>